<accession>A0ABD3PFM7</accession>
<dbReference type="SUPFAM" id="SSF75005">
    <property type="entry name" value="Arabinanase/levansucrase/invertase"/>
    <property type="match status" value="1"/>
</dbReference>
<dbReference type="PANTHER" id="PTHR22925">
    <property type="entry name" value="GLYCOSYL HYDROLASE 43 FAMILY MEMBER"/>
    <property type="match status" value="1"/>
</dbReference>
<dbReference type="Proteomes" id="UP001530400">
    <property type="component" value="Unassembled WGS sequence"/>
</dbReference>
<evidence type="ECO:0000256" key="1">
    <source>
        <dbReference type="SAM" id="SignalP"/>
    </source>
</evidence>
<name>A0ABD3PFM7_9STRA</name>
<keyword evidence="1" id="KW-0732">Signal</keyword>
<evidence type="ECO:0000313" key="3">
    <source>
        <dbReference type="Proteomes" id="UP001530400"/>
    </source>
</evidence>
<keyword evidence="3" id="KW-1185">Reference proteome</keyword>
<proteinExistence type="predicted"/>
<dbReference type="InterPro" id="IPR023296">
    <property type="entry name" value="Glyco_hydro_beta-prop_sf"/>
</dbReference>
<evidence type="ECO:0000313" key="2">
    <source>
        <dbReference type="EMBL" id="KAL3785235.1"/>
    </source>
</evidence>
<dbReference type="PANTHER" id="PTHR22925:SF3">
    <property type="entry name" value="GLYCOSYL HYDROLASE FAMILY PROTEIN 43"/>
    <property type="match status" value="1"/>
</dbReference>
<sequence length="1893" mass="209013">MLYMFLLHLFVAICSTVRAAAALTVQTTPNYYDQWCENNCSSLEKCSGQYGQNHTDLRLLLNFPIDDGPGKHLVFDKYFGNTVNRQSFETQFVLDIATALDTSPCRVYVLDVSPKGTDSYWDSENVFVTFRLFPCDTDAVANLTKQIQEPKSSFYQGKVTKAADSLYGLTALKWDFSLKLTYSISIVGGDDVIEPPEHEKYLNQGSLRSCSDKANSGSLYCRFEHDLVEDMETSLGLQRGQFVVLFMKEADRNAVAVSFRLVPDSSISVEIEDWIGSTVSNLIDQISNQSSQLYKGNVSFKIDPTWGISGKSKQPRQFTQFLSRPIPSTSHDAYERCKATHRCPRAWSNYNQTAAQTSHTSQQFKGGKHTNVDLFYGFEDWRRGIRSWKQSCRNGAGGKCLPETESEQNYQMPIGAHFSPFDFESLGQRVATYGRLFNSGLVLNQQELQRDIKLQRSLIRDYESLVDWLDQEYIHAVAADVSLRTREEIRANITNYTDSIAHERQLLQTLSTSSQCIVNCTLLFNTSSAILSGAVNALGVIAKTSNGTEVVIWAFDSIDIDEKVNVTLTGQRAMVILSRSSVRLNTTLKAVPGTLGGFPGGFSVSRRPEDRLNRVCLEQADERQFLDICHGKQCCPGDQSISTLTKGVVSNNVNGPGSPSSRVYLFTIQTSAPAVHEVMSLKTSADIGQTLSGGFRLHFNTCGVLVVQETFCREFSTPFLPHDISAIGLKSKMEASLNPSSRLKQIDRSGTPIGIGTVEVTRERLGTSGGFHWKITFTSAGRITVHSELVSKGASASIETVQYGNSIGGAFSLQFLGNQTRQIHHDASARELREILLQDIPAIETVNVLRNDGIANCNDGFCYNGPDQSGGYLWTLTVTTDEGNISPYYPTSNDFDNEGDIAEMTAQNNLSGCVDSKCPQIEIKVGNAKSHNKEMRGVVTDKPFSVAYGGAGAGYAGLGGIGFGVIGAGEPYGDAGMTDLVGGSGGAAGAVQPFQLALFKSPRGRGGSGGGAIEIVAANDIIVGSYGALSFDGEPGADDYQSAGGGGSGGSILLSAGGGVQIKGRLSVVGGSGGYMKSKSNAIGGGHGGGGSGGRIALYGESVVIEDESSLTLNGGSCSDKSRNNCTGGDGSLFVKSALETGLVLDHTTGAEGTSSSLYLHARTIRSAYNPLKSLAYTQSGPEYDFKASIRPDRVAFYLKTSNSTNDGWDAMIELRESRWSYLASKKILDYTAVIGLGVGREIRHGANYVGAPFTDEHVKNLTVIHPIVHSNTWTKVDIRLDWKQRIHNVFINDTRVVHSMPFRGDGIRAISISNFFEGDGVWLDEIFVGDDKSMNFYCPVVQADGTVYMQRPFEKGWKGSDIGRESSTLPMQRHTSHVSDRALYQRETDLFIAPFDGEEKTFFHSDIQFKTDHGDRDLKPAKFHAGSILKLPRGGTFDKVFLSNRIGSNRDTYFWYGEHDFDSSGAVMACSTQDHKTWKYEGAMLHYINITDMVYGSSGPFHIEKPKVLYNDLTRKYVMWMIMDNESRDLGLAGVAVSDEPDGPFEFVRSFYPDGNQTRDQTLIQDNDGSAYLFRTFYQTVDYVMPEAVMQPTWESVKNADGSINFALSRHRAEYEPGYDDYHDIYLQRWRTEDKPWKVVCINRLTKEEREVPYGHEYLNYDGDICHHPFEYKVVLGQGNPTHENSKHGIRTRFLDPNDPANNVWIPDSVPNVKGQTWKANYEDGTCGKRSINDDKHHFDPMIPFREEPNRGACSNIVDNPIHPTTSDKRIGPATVVKRRRAKYVAISKLTDDYLDTNGIVTTYEGGLEEGADLLSLARQFITRHNPFEWHPSDKEIGTTYQAPIHDGYFTQIRNQDKAFHLFETLPNDRSTKSTACVFDGTCINNFADQVN</sequence>
<dbReference type="EMBL" id="JALLPJ020000700">
    <property type="protein sequence ID" value="KAL3785235.1"/>
    <property type="molecule type" value="Genomic_DNA"/>
</dbReference>
<feature type="chain" id="PRO_5044886168" evidence="1">
    <location>
        <begin position="23"/>
        <end position="1893"/>
    </location>
</feature>
<dbReference type="Gene3D" id="2.115.10.20">
    <property type="entry name" value="Glycosyl hydrolase domain, family 43"/>
    <property type="match status" value="1"/>
</dbReference>
<reference evidence="2 3" key="1">
    <citation type="submission" date="2024-10" db="EMBL/GenBank/DDBJ databases">
        <title>Updated reference genomes for cyclostephanoid diatoms.</title>
        <authorList>
            <person name="Roberts W.R."/>
            <person name="Alverson A.J."/>
        </authorList>
    </citation>
    <scope>NUCLEOTIDE SEQUENCE [LARGE SCALE GENOMIC DNA]</scope>
    <source>
        <strain evidence="2 3">AJA010-31</strain>
    </source>
</reference>
<comment type="caution">
    <text evidence="2">The sequence shown here is derived from an EMBL/GenBank/DDBJ whole genome shotgun (WGS) entry which is preliminary data.</text>
</comment>
<organism evidence="2 3">
    <name type="scientific">Cyclotella atomus</name>
    <dbReference type="NCBI Taxonomy" id="382360"/>
    <lineage>
        <taxon>Eukaryota</taxon>
        <taxon>Sar</taxon>
        <taxon>Stramenopiles</taxon>
        <taxon>Ochrophyta</taxon>
        <taxon>Bacillariophyta</taxon>
        <taxon>Coscinodiscophyceae</taxon>
        <taxon>Thalassiosirophycidae</taxon>
        <taxon>Stephanodiscales</taxon>
        <taxon>Stephanodiscaceae</taxon>
        <taxon>Cyclotella</taxon>
    </lineage>
</organism>
<protein>
    <submittedName>
        <fullName evidence="2">Uncharacterized protein</fullName>
    </submittedName>
</protein>
<gene>
    <name evidence="2" type="ORF">ACHAWO_011980</name>
</gene>
<feature type="signal peptide" evidence="1">
    <location>
        <begin position="1"/>
        <end position="22"/>
    </location>
</feature>